<feature type="domain" description="RNA polymerase sigma-70 region 2" evidence="2">
    <location>
        <begin position="13"/>
        <end position="80"/>
    </location>
</feature>
<name>A0ABX1GPZ7_9FLAO</name>
<dbReference type="Proteomes" id="UP000718451">
    <property type="component" value="Unassembled WGS sequence"/>
</dbReference>
<dbReference type="InterPro" id="IPR013324">
    <property type="entry name" value="RNA_pol_sigma_r3/r4-like"/>
</dbReference>
<keyword evidence="1" id="KW-0731">Sigma factor</keyword>
<dbReference type="PROSITE" id="PS01063">
    <property type="entry name" value="SIGMA70_ECF"/>
    <property type="match status" value="1"/>
</dbReference>
<organism evidence="4 5">
    <name type="scientific">Croceivirga thetidis</name>
    <dbReference type="NCBI Taxonomy" id="2721623"/>
    <lineage>
        <taxon>Bacteria</taxon>
        <taxon>Pseudomonadati</taxon>
        <taxon>Bacteroidota</taxon>
        <taxon>Flavobacteriia</taxon>
        <taxon>Flavobacteriales</taxon>
        <taxon>Flavobacteriaceae</taxon>
        <taxon>Croceivirga</taxon>
    </lineage>
</organism>
<dbReference type="RefSeq" id="WP_168551235.1">
    <property type="nucleotide sequence ID" value="NZ_JAAWWL010000001.1"/>
</dbReference>
<keyword evidence="1" id="KW-0238">DNA-binding</keyword>
<evidence type="ECO:0000259" key="3">
    <source>
        <dbReference type="Pfam" id="PF20239"/>
    </source>
</evidence>
<reference evidence="4 5" key="1">
    <citation type="submission" date="2020-04" db="EMBL/GenBank/DDBJ databases">
        <authorList>
            <person name="Yoon J."/>
        </authorList>
    </citation>
    <scope>NUCLEOTIDE SEQUENCE [LARGE SCALE GENOMIC DNA]</scope>
    <source>
        <strain evidence="4 5">DJ-13</strain>
    </source>
</reference>
<dbReference type="SUPFAM" id="SSF88946">
    <property type="entry name" value="Sigma2 domain of RNA polymerase sigma factors"/>
    <property type="match status" value="1"/>
</dbReference>
<evidence type="ECO:0000313" key="5">
    <source>
        <dbReference type="Proteomes" id="UP000718451"/>
    </source>
</evidence>
<dbReference type="PANTHER" id="PTHR47756:SF2">
    <property type="entry name" value="BLL6612 PROTEIN"/>
    <property type="match status" value="1"/>
</dbReference>
<dbReference type="SUPFAM" id="SSF88659">
    <property type="entry name" value="Sigma3 and sigma4 domains of RNA polymerase sigma factors"/>
    <property type="match status" value="1"/>
</dbReference>
<dbReference type="NCBIfam" id="TIGR02937">
    <property type="entry name" value="sigma70-ECF"/>
    <property type="match status" value="1"/>
</dbReference>
<dbReference type="InterPro" id="IPR046531">
    <property type="entry name" value="DUF6596"/>
</dbReference>
<dbReference type="PANTHER" id="PTHR47756">
    <property type="entry name" value="BLL6612 PROTEIN-RELATED"/>
    <property type="match status" value="1"/>
</dbReference>
<protein>
    <recommendedName>
        <fullName evidence="1">RNA polymerase sigma factor</fullName>
    </recommendedName>
</protein>
<keyword evidence="1" id="KW-0805">Transcription regulation</keyword>
<keyword evidence="1" id="KW-0804">Transcription</keyword>
<dbReference type="EMBL" id="JAAWWL010000001">
    <property type="protein sequence ID" value="NKI31035.1"/>
    <property type="molecule type" value="Genomic_DNA"/>
</dbReference>
<keyword evidence="5" id="KW-1185">Reference proteome</keyword>
<comment type="caution">
    <text evidence="4">The sequence shown here is derived from an EMBL/GenBank/DDBJ whole genome shotgun (WGS) entry which is preliminary data.</text>
</comment>
<dbReference type="InterPro" id="IPR013325">
    <property type="entry name" value="RNA_pol_sigma_r2"/>
</dbReference>
<dbReference type="InterPro" id="IPR007627">
    <property type="entry name" value="RNA_pol_sigma70_r2"/>
</dbReference>
<dbReference type="Pfam" id="PF20239">
    <property type="entry name" value="DUF6596"/>
    <property type="match status" value="1"/>
</dbReference>
<dbReference type="InterPro" id="IPR000838">
    <property type="entry name" value="RNA_pol_sigma70_ECF_CS"/>
</dbReference>
<evidence type="ECO:0000313" key="4">
    <source>
        <dbReference type="EMBL" id="NKI31035.1"/>
    </source>
</evidence>
<gene>
    <name evidence="4" type="ORF">HCU67_03710</name>
</gene>
<comment type="similarity">
    <text evidence="1">Belongs to the sigma-70 factor family. ECF subfamily.</text>
</comment>
<accession>A0ABX1GPZ7</accession>
<dbReference type="Gene3D" id="1.10.1740.10">
    <property type="match status" value="1"/>
</dbReference>
<evidence type="ECO:0000256" key="1">
    <source>
        <dbReference type="RuleBase" id="RU000716"/>
    </source>
</evidence>
<sequence>MNSANHLKLEHLFRNEYAKVIAILTSKYGTSHLEDIEDVVQETFIKAMRVWGYKVVPQNPTAWLLKVARNGLIDVLRKENKWARDTEVASTEETTPNETAMFAHEVSDSQLKMIFACCDPKLSQEYQLVLSLKLIGGFSNKELSEALLKKEETIAKAFTRAKKKFREEVQFVKVPAEMGLQSRLFVVLRVIYLLFSEGYSTTTGSQILKQDICYEALRLALLLRENKYCRHPNLEALIALMCFHISRFNARLDAQGALVSLDKHDRSLYDEDLIVIGLQHLQNAQSLTSNSSNYLFEAAVSYEHCAARTFQETNWAAILKLYDLQMKNKPSPMAALNRIVALQKVDGPKKALNELDDLAQLYDYEKVGLFYAIRAELLKELSDSNYASVLRTAIELTQNQLTKEFLEKKLATKS</sequence>
<feature type="domain" description="DUF6596" evidence="3">
    <location>
        <begin position="183"/>
        <end position="284"/>
    </location>
</feature>
<dbReference type="Pfam" id="PF04542">
    <property type="entry name" value="Sigma70_r2"/>
    <property type="match status" value="1"/>
</dbReference>
<proteinExistence type="inferred from homology"/>
<evidence type="ECO:0000259" key="2">
    <source>
        <dbReference type="Pfam" id="PF04542"/>
    </source>
</evidence>
<dbReference type="InterPro" id="IPR014284">
    <property type="entry name" value="RNA_pol_sigma-70_dom"/>
</dbReference>